<protein>
    <submittedName>
        <fullName evidence="1">Uncharacterized protein</fullName>
    </submittedName>
</protein>
<name>A0A2N9AIX6_METEX</name>
<gene>
    <name evidence="1" type="ORF">TK0001_0715</name>
</gene>
<dbReference type="AlphaFoldDB" id="A0A2N9AIX6"/>
<reference evidence="2" key="1">
    <citation type="submission" date="2017-10" db="EMBL/GenBank/DDBJ databases">
        <authorList>
            <person name="Regsiter A."/>
            <person name="William W."/>
        </authorList>
    </citation>
    <scope>NUCLEOTIDE SEQUENCE [LARGE SCALE GENOMIC DNA]</scope>
</reference>
<evidence type="ECO:0000313" key="2">
    <source>
        <dbReference type="Proteomes" id="UP000233769"/>
    </source>
</evidence>
<accession>A0A2N9AIX6</accession>
<sequence>MGGNWRGATSSPIGITTADVSRSLGRHLGEGRELADDGLVHLLQPILGDPRALLGSLGPLFRRADALLGLSLHVGRLGLRGPDPLAGEFHVVTNAFQQFVHALLLLLSLRLDFARPLGGGPHAVDQVRPILRGGGRRHHHGGVRIGIRLDETQNTRQAIGLLRSIVRSGSHLLRLSVIKIKWTLPAHFLDYVHYETLPARHGCQADTSGR</sequence>
<dbReference type="EMBL" id="LT962688">
    <property type="protein sequence ID" value="SOR27316.1"/>
    <property type="molecule type" value="Genomic_DNA"/>
</dbReference>
<evidence type="ECO:0000313" key="1">
    <source>
        <dbReference type="EMBL" id="SOR27316.1"/>
    </source>
</evidence>
<dbReference type="Proteomes" id="UP000233769">
    <property type="component" value="Chromosome tk0001"/>
</dbReference>
<proteinExistence type="predicted"/>
<organism evidence="1 2">
    <name type="scientific">Methylorubrum extorquens</name>
    <name type="common">Methylobacterium dichloromethanicum</name>
    <name type="synonym">Methylobacterium extorquens</name>
    <dbReference type="NCBI Taxonomy" id="408"/>
    <lineage>
        <taxon>Bacteria</taxon>
        <taxon>Pseudomonadati</taxon>
        <taxon>Pseudomonadota</taxon>
        <taxon>Alphaproteobacteria</taxon>
        <taxon>Hyphomicrobiales</taxon>
        <taxon>Methylobacteriaceae</taxon>
        <taxon>Methylorubrum</taxon>
    </lineage>
</organism>